<keyword evidence="1" id="KW-1133">Transmembrane helix</keyword>
<keyword evidence="1" id="KW-0812">Transmembrane</keyword>
<organism evidence="2 3">
    <name type="scientific">Amycolatopsis vancoresmycina DSM 44592</name>
    <dbReference type="NCBI Taxonomy" id="1292037"/>
    <lineage>
        <taxon>Bacteria</taxon>
        <taxon>Bacillati</taxon>
        <taxon>Actinomycetota</taxon>
        <taxon>Actinomycetes</taxon>
        <taxon>Pseudonocardiales</taxon>
        <taxon>Pseudonocardiaceae</taxon>
        <taxon>Amycolatopsis</taxon>
    </lineage>
</organism>
<sequence length="233" mass="24830">MTAEPWPVRLYPRAFRERWGADLAAELRANPRRWPNVLMSAVGMWLHPAAWPATSPAQRQARIAAMAVMVTGIGWFVTNLAIEDTRTLSGVLNSCAFTVVAGLLFIGPRPAPSAGRRLMLRLTAPAALGSTVVAVVHEVGGPFPAPIRLLLLLTWWGTWALAVIQVGRTVAELAVTPHPRAFRLGIRLLATSAAAIGATQLVAAATGAAPVTACFGLLLLAAPFFLRPPERAI</sequence>
<gene>
    <name evidence="2" type="ORF">H480_34085</name>
</gene>
<keyword evidence="3" id="KW-1185">Reference proteome</keyword>
<dbReference type="RefSeq" id="WP_004559206.1">
    <property type="nucleotide sequence ID" value="NZ_AOUO01000568.1"/>
</dbReference>
<keyword evidence="1" id="KW-0472">Membrane</keyword>
<dbReference type="EMBL" id="AOUO01000568">
    <property type="protein sequence ID" value="EOD64007.1"/>
    <property type="molecule type" value="Genomic_DNA"/>
</dbReference>
<evidence type="ECO:0000256" key="1">
    <source>
        <dbReference type="SAM" id="Phobius"/>
    </source>
</evidence>
<name>R1FXI3_9PSEU</name>
<dbReference type="Proteomes" id="UP000014139">
    <property type="component" value="Unassembled WGS sequence"/>
</dbReference>
<evidence type="ECO:0000313" key="2">
    <source>
        <dbReference type="EMBL" id="EOD64007.1"/>
    </source>
</evidence>
<feature type="transmembrane region" description="Helical" evidence="1">
    <location>
        <begin position="118"/>
        <end position="137"/>
    </location>
</feature>
<dbReference type="eggNOG" id="ENOG502ZFKT">
    <property type="taxonomic scope" value="Bacteria"/>
</dbReference>
<feature type="transmembrane region" description="Helical" evidence="1">
    <location>
        <begin position="88"/>
        <end position="106"/>
    </location>
</feature>
<feature type="transmembrane region" description="Helical" evidence="1">
    <location>
        <begin position="208"/>
        <end position="226"/>
    </location>
</feature>
<protein>
    <submittedName>
        <fullName evidence="2">Uncharacterized protein</fullName>
    </submittedName>
</protein>
<feature type="transmembrane region" description="Helical" evidence="1">
    <location>
        <begin position="143"/>
        <end position="164"/>
    </location>
</feature>
<feature type="transmembrane region" description="Helical" evidence="1">
    <location>
        <begin position="63"/>
        <end position="82"/>
    </location>
</feature>
<feature type="transmembrane region" description="Helical" evidence="1">
    <location>
        <begin position="184"/>
        <end position="202"/>
    </location>
</feature>
<dbReference type="OrthoDB" id="3480012at2"/>
<evidence type="ECO:0000313" key="3">
    <source>
        <dbReference type="Proteomes" id="UP000014139"/>
    </source>
</evidence>
<proteinExistence type="predicted"/>
<reference evidence="2 3" key="1">
    <citation type="submission" date="2013-02" db="EMBL/GenBank/DDBJ databases">
        <title>Draft genome sequence of Amycolatopsis vancoresmycina strain DSM 44592T.</title>
        <authorList>
            <person name="Kumar S."/>
            <person name="Kaur N."/>
            <person name="Kaur C."/>
            <person name="Raghava G.P.S."/>
            <person name="Mayilraj S."/>
        </authorList>
    </citation>
    <scope>NUCLEOTIDE SEQUENCE [LARGE SCALE GENOMIC DNA]</scope>
    <source>
        <strain evidence="2 3">DSM 44592</strain>
    </source>
</reference>
<comment type="caution">
    <text evidence="2">The sequence shown here is derived from an EMBL/GenBank/DDBJ whole genome shotgun (WGS) entry which is preliminary data.</text>
</comment>
<dbReference type="PATRIC" id="fig|1292037.4.peg.6401"/>
<dbReference type="AlphaFoldDB" id="R1FXI3"/>
<accession>R1FXI3</accession>